<protein>
    <submittedName>
        <fullName evidence="1">C_GCAxxG_C_C family protein</fullName>
    </submittedName>
</protein>
<dbReference type="InterPro" id="IPR010181">
    <property type="entry name" value="CGCAxxGCC_motif"/>
</dbReference>
<keyword evidence="2" id="KW-1185">Reference proteome</keyword>
<dbReference type="Pfam" id="PF09719">
    <property type="entry name" value="C_GCAxxG_C_C"/>
    <property type="match status" value="1"/>
</dbReference>
<dbReference type="InterPro" id="IPR036280">
    <property type="entry name" value="Multihaem_cyt_sf"/>
</dbReference>
<dbReference type="STRING" id="485916.Dtox_3605"/>
<reference evidence="1 2" key="1">
    <citation type="journal article" date="2009" name="Stand. Genomic Sci.">
        <title>Complete genome sequence of Desulfotomaculum acetoxidans type strain (5575).</title>
        <authorList>
            <person name="Spring S."/>
            <person name="Lapidus A."/>
            <person name="Schroder M."/>
            <person name="Gleim D."/>
            <person name="Sims D."/>
            <person name="Meincke L."/>
            <person name="Glavina Del Rio T."/>
            <person name="Tice H."/>
            <person name="Copeland A."/>
            <person name="Cheng J.F."/>
            <person name="Lucas S."/>
            <person name="Chen F."/>
            <person name="Nolan M."/>
            <person name="Bruce D."/>
            <person name="Goodwin L."/>
            <person name="Pitluck S."/>
            <person name="Ivanova N."/>
            <person name="Mavromatis K."/>
            <person name="Mikhailova N."/>
            <person name="Pati A."/>
            <person name="Chen A."/>
            <person name="Palaniappan K."/>
            <person name="Land M."/>
            <person name="Hauser L."/>
            <person name="Chang Y.J."/>
            <person name="Jeffries C.D."/>
            <person name="Chain P."/>
            <person name="Saunders E."/>
            <person name="Brettin T."/>
            <person name="Detter J.C."/>
            <person name="Goker M."/>
            <person name="Bristow J."/>
            <person name="Eisen J.A."/>
            <person name="Markowitz V."/>
            <person name="Hugenholtz P."/>
            <person name="Kyrpides N.C."/>
            <person name="Klenk H.P."/>
            <person name="Han C."/>
        </authorList>
    </citation>
    <scope>NUCLEOTIDE SEQUENCE [LARGE SCALE GENOMIC DNA]</scope>
    <source>
        <strain evidence="2">ATCC 49208 / DSM 771 / VKM B-1644</strain>
    </source>
</reference>
<accession>C8VW30</accession>
<evidence type="ECO:0000313" key="2">
    <source>
        <dbReference type="Proteomes" id="UP000002217"/>
    </source>
</evidence>
<name>C8VW30_DESAS</name>
<dbReference type="RefSeq" id="WP_015759004.1">
    <property type="nucleotide sequence ID" value="NC_013216.1"/>
</dbReference>
<sequence length="148" mass="16569">MSENIATEARNKAGNYFKSGFNCAEAVFLTFREYLAPEISPETVKFVTGFGGGLGHAGCLCGSLNASVMALNMIKGRTTPEEKREPAYDLARRFHDRFEEKFGYTCCRALNPHPFDTKEHLRNCIKITGGTAQLLMEFLQENGLYNKE</sequence>
<dbReference type="SUPFAM" id="SSF48695">
    <property type="entry name" value="Multiheme cytochromes"/>
    <property type="match status" value="1"/>
</dbReference>
<evidence type="ECO:0000313" key="1">
    <source>
        <dbReference type="EMBL" id="ACV64317.1"/>
    </source>
</evidence>
<dbReference type="eggNOG" id="COG1246">
    <property type="taxonomic scope" value="Bacteria"/>
</dbReference>
<dbReference type="Proteomes" id="UP000002217">
    <property type="component" value="Chromosome"/>
</dbReference>
<gene>
    <name evidence="1" type="ordered locus">Dtox_3605</name>
</gene>
<proteinExistence type="predicted"/>
<organism evidence="1 2">
    <name type="scientific">Desulfofarcimen acetoxidans (strain ATCC 49208 / DSM 771 / KCTC 5769 / VKM B-1644 / 5575)</name>
    <name type="common">Desulfotomaculum acetoxidans</name>
    <dbReference type="NCBI Taxonomy" id="485916"/>
    <lineage>
        <taxon>Bacteria</taxon>
        <taxon>Bacillati</taxon>
        <taxon>Bacillota</taxon>
        <taxon>Clostridia</taxon>
        <taxon>Eubacteriales</taxon>
        <taxon>Peptococcaceae</taxon>
        <taxon>Desulfofarcimen</taxon>
    </lineage>
</organism>
<dbReference type="AlphaFoldDB" id="C8VW30"/>
<dbReference type="OrthoDB" id="1624765at2"/>
<dbReference type="HOGENOM" id="CLU_091283_0_1_9"/>
<dbReference type="NCBIfam" id="TIGR01909">
    <property type="entry name" value="C_GCAxxG_C_C"/>
    <property type="match status" value="1"/>
</dbReference>
<dbReference type="EMBL" id="CP001720">
    <property type="protein sequence ID" value="ACV64317.1"/>
    <property type="molecule type" value="Genomic_DNA"/>
</dbReference>
<dbReference type="KEGG" id="dae:Dtox_3605"/>